<reference evidence="1 2" key="1">
    <citation type="submission" date="2018-04" db="EMBL/GenBank/DDBJ databases">
        <title>Novel Campyloabacter and Helicobacter Species and Strains.</title>
        <authorList>
            <person name="Mannion A.J."/>
            <person name="Shen Z."/>
            <person name="Fox J.G."/>
        </authorList>
    </citation>
    <scope>NUCLEOTIDE SEQUENCE [LARGE SCALE GENOMIC DNA]</scope>
    <source>
        <strain evidence="1 2">MIT 12-6600</strain>
    </source>
</reference>
<dbReference type="InterPro" id="IPR011204">
    <property type="entry name" value="Virulence_RhuM-like"/>
</dbReference>
<comment type="caution">
    <text evidence="1">The sequence shown here is derived from an EMBL/GenBank/DDBJ whole genome shotgun (WGS) entry which is preliminary data.</text>
</comment>
<dbReference type="RefSeq" id="WP_115570449.1">
    <property type="nucleotide sequence ID" value="NZ_NXLT01000001.1"/>
</dbReference>
<sequence>MQKSIKRNLTMDFLSFSLENQEEFLEVVYKNDDIWLSVALMARLFECSSDNIYLHINNIYKENELDKNLTSEEISVVQKEGKREVARKITFYNLDVIISVGYRINSYKATKFRQWATTILKQFSIKGYVLDKERLKNGSVIDKNYFDELLEEIREIRASERLFYQKITDIYTTAIDYDKNDELTKELFASVQNKLHFATHGHTAAELIKQRANFQKPNMGLNTWKNTPEGKILQSDVVIAKNYLSQDELLELNRIVGMYLDYAEDRAKKNIAMTMQDWKDKLDSFLEFNEREILKDNGKISKKIADDFAKEEFHKFRVIQDKNYKSDFDKTILKALKDNNAKHNR</sequence>
<dbReference type="Pfam" id="PF13310">
    <property type="entry name" value="Virulence_RhuM"/>
    <property type="match status" value="1"/>
</dbReference>
<proteinExistence type="predicted"/>
<dbReference type="PANTHER" id="PTHR35810">
    <property type="entry name" value="CYTOPLASMIC PROTEIN-RELATED"/>
    <property type="match status" value="1"/>
</dbReference>
<keyword evidence="2" id="KW-1185">Reference proteome</keyword>
<organism evidence="1 2">
    <name type="scientific">Helicobacter equorum</name>
    <dbReference type="NCBI Taxonomy" id="361872"/>
    <lineage>
        <taxon>Bacteria</taxon>
        <taxon>Pseudomonadati</taxon>
        <taxon>Campylobacterota</taxon>
        <taxon>Epsilonproteobacteria</taxon>
        <taxon>Campylobacterales</taxon>
        <taxon>Helicobacteraceae</taxon>
        <taxon>Helicobacter</taxon>
    </lineage>
</organism>
<gene>
    <name evidence="1" type="ORF">CQA54_01470</name>
</gene>
<evidence type="ECO:0000313" key="2">
    <source>
        <dbReference type="Proteomes" id="UP000256514"/>
    </source>
</evidence>
<name>A0A3D8IU22_9HELI</name>
<dbReference type="EMBL" id="NXLT01000001">
    <property type="protein sequence ID" value="RDU68503.1"/>
    <property type="molecule type" value="Genomic_DNA"/>
</dbReference>
<dbReference type="OrthoDB" id="9802752at2"/>
<dbReference type="PIRSF" id="PIRSF015268">
    <property type="entry name" value="Virulence_RhuM"/>
    <property type="match status" value="1"/>
</dbReference>
<dbReference type="AlphaFoldDB" id="A0A3D8IU22"/>
<dbReference type="PANTHER" id="PTHR35810:SF1">
    <property type="entry name" value="CYTOPLASMIC PROTEIN"/>
    <property type="match status" value="1"/>
</dbReference>
<evidence type="ECO:0000313" key="1">
    <source>
        <dbReference type="EMBL" id="RDU68503.1"/>
    </source>
</evidence>
<accession>A0A3D8IU22</accession>
<dbReference type="Proteomes" id="UP000256514">
    <property type="component" value="Unassembled WGS sequence"/>
</dbReference>
<protein>
    <submittedName>
        <fullName evidence="1">Virulence protein</fullName>
    </submittedName>
</protein>